<dbReference type="FunFam" id="1.20.1300.10:FF:000011">
    <property type="entry name" value="Succinate dehydrogenase cytochrome b560 subunit"/>
    <property type="match status" value="1"/>
</dbReference>
<gene>
    <name evidence="13" type="ORF">AB6A40_007251</name>
</gene>
<keyword evidence="10" id="KW-0496">Mitochondrion</keyword>
<dbReference type="GO" id="GO:0006121">
    <property type="term" value="P:mitochondrial electron transport, succinate to ubiquinone"/>
    <property type="evidence" value="ECO:0007669"/>
    <property type="project" value="UniProtKB-ARBA"/>
</dbReference>
<evidence type="ECO:0000256" key="1">
    <source>
        <dbReference type="ARBA" id="ARBA00004448"/>
    </source>
</evidence>
<dbReference type="CDD" id="cd03499">
    <property type="entry name" value="SQR_TypeC_SdhC"/>
    <property type="match status" value="1"/>
</dbReference>
<dbReference type="SUPFAM" id="SSF81343">
    <property type="entry name" value="Fumarate reductase respiratory complex transmembrane subunits"/>
    <property type="match status" value="1"/>
</dbReference>
<dbReference type="InterPro" id="IPR014314">
    <property type="entry name" value="Succ_DH_cytb556"/>
</dbReference>
<comment type="caution">
    <text evidence="13">The sequence shown here is derived from an EMBL/GenBank/DDBJ whole genome shotgun (WGS) entry which is preliminary data.</text>
</comment>
<keyword evidence="11 12" id="KW-0472">Membrane</keyword>
<name>A0ABD6EVE0_9BILA</name>
<comment type="subcellular location">
    <subcellularLocation>
        <location evidence="1">Mitochondrion inner membrane</location>
        <topology evidence="1">Multi-pass membrane protein</topology>
    </subcellularLocation>
</comment>
<dbReference type="InterPro" id="IPR018495">
    <property type="entry name" value="Succ_DH_cyt_bsu_CS"/>
</dbReference>
<dbReference type="PROSITE" id="PS01001">
    <property type="entry name" value="SDH_CYT_2"/>
    <property type="match status" value="1"/>
</dbReference>
<evidence type="ECO:0000256" key="11">
    <source>
        <dbReference type="ARBA" id="ARBA00023136"/>
    </source>
</evidence>
<keyword evidence="6" id="KW-0999">Mitochondrion inner membrane</keyword>
<evidence type="ECO:0000256" key="10">
    <source>
        <dbReference type="ARBA" id="ARBA00023128"/>
    </source>
</evidence>
<dbReference type="PROSITE" id="PS01000">
    <property type="entry name" value="SDH_CYT_1"/>
    <property type="match status" value="1"/>
</dbReference>
<comment type="pathway">
    <text evidence="2">Carbohydrate metabolism; tricarboxylic acid cycle.</text>
</comment>
<keyword evidence="7" id="KW-0809">Transit peptide</keyword>
<keyword evidence="8 12" id="KW-1133">Transmembrane helix</keyword>
<dbReference type="PANTHER" id="PTHR10978:SF5">
    <property type="entry name" value="SUCCINATE DEHYDROGENASE CYTOCHROME B560 SUBUNIT, MITOCHONDRIAL"/>
    <property type="match status" value="1"/>
</dbReference>
<dbReference type="InterPro" id="IPR000701">
    <property type="entry name" value="SuccDH_FuR_B_TM-su"/>
</dbReference>
<evidence type="ECO:0000313" key="13">
    <source>
        <dbReference type="EMBL" id="MFH4980542.1"/>
    </source>
</evidence>
<keyword evidence="3" id="KW-0349">Heme</keyword>
<accession>A0ABD6EVE0</accession>
<dbReference type="PANTHER" id="PTHR10978">
    <property type="entry name" value="SUCCINATE DEHYDROGENASE CYTOCHROME B560 SUBUNIT"/>
    <property type="match status" value="1"/>
</dbReference>
<dbReference type="NCBIfam" id="TIGR02970">
    <property type="entry name" value="succ_dehyd_cytB"/>
    <property type="match status" value="1"/>
</dbReference>
<keyword evidence="5" id="KW-0479">Metal-binding</keyword>
<evidence type="ECO:0000256" key="7">
    <source>
        <dbReference type="ARBA" id="ARBA00022946"/>
    </source>
</evidence>
<evidence type="ECO:0000313" key="14">
    <source>
        <dbReference type="Proteomes" id="UP001608902"/>
    </source>
</evidence>
<organism evidence="13 14">
    <name type="scientific">Gnathostoma spinigerum</name>
    <dbReference type="NCBI Taxonomy" id="75299"/>
    <lineage>
        <taxon>Eukaryota</taxon>
        <taxon>Metazoa</taxon>
        <taxon>Ecdysozoa</taxon>
        <taxon>Nematoda</taxon>
        <taxon>Chromadorea</taxon>
        <taxon>Rhabditida</taxon>
        <taxon>Spirurina</taxon>
        <taxon>Gnathostomatomorpha</taxon>
        <taxon>Gnathostomatoidea</taxon>
        <taxon>Gnathostomatidae</taxon>
        <taxon>Gnathostoma</taxon>
    </lineage>
</organism>
<dbReference type="GO" id="GO:0005743">
    <property type="term" value="C:mitochondrial inner membrane"/>
    <property type="evidence" value="ECO:0007669"/>
    <property type="project" value="UniProtKB-SubCell"/>
</dbReference>
<evidence type="ECO:0000256" key="4">
    <source>
        <dbReference type="ARBA" id="ARBA00022692"/>
    </source>
</evidence>
<dbReference type="InterPro" id="IPR034804">
    <property type="entry name" value="SQR/QFR_C/D"/>
</dbReference>
<dbReference type="Gene3D" id="1.20.1300.10">
    <property type="entry name" value="Fumarate reductase/succinate dehydrogenase, transmembrane subunit"/>
    <property type="match status" value="1"/>
</dbReference>
<protein>
    <recommendedName>
        <fullName evidence="15">Succinate dehydrogenase cytochrome b560 subunit, mitochondrial</fullName>
    </recommendedName>
</protein>
<feature type="transmembrane region" description="Helical" evidence="12">
    <location>
        <begin position="75"/>
        <end position="96"/>
    </location>
</feature>
<dbReference type="Proteomes" id="UP001608902">
    <property type="component" value="Unassembled WGS sequence"/>
</dbReference>
<proteinExistence type="predicted"/>
<dbReference type="EMBL" id="JBGFUD010005704">
    <property type="protein sequence ID" value="MFH4980542.1"/>
    <property type="molecule type" value="Genomic_DNA"/>
</dbReference>
<sequence length="187" mass="20957">MSLLPYKASTAICRALRQNVRLVKMMQTTAPRSSTKTPVQVWGWDYLMRQRALKRPISPHLSVFKPELPMLLSGLHRITGCAMAGTLLIGAVGFSLVPFDFTTFVEFLRGLGLPSFVWDAVKFVIAFPLVYHTLNGIRFIGFDMAKGTDIVSVYRSGYFVFTLAAIIAISVALYPRYEEKQHHAVKA</sequence>
<evidence type="ECO:0000256" key="5">
    <source>
        <dbReference type="ARBA" id="ARBA00022723"/>
    </source>
</evidence>
<dbReference type="AlphaFoldDB" id="A0ABD6EVE0"/>
<reference evidence="13 14" key="1">
    <citation type="submission" date="2024-08" db="EMBL/GenBank/DDBJ databases">
        <title>Gnathostoma spinigerum genome.</title>
        <authorList>
            <person name="Gonzalez-Bertolin B."/>
            <person name="Monzon S."/>
            <person name="Zaballos A."/>
            <person name="Jimenez P."/>
            <person name="Dekumyoy P."/>
            <person name="Varona S."/>
            <person name="Cuesta I."/>
            <person name="Sumanam S."/>
            <person name="Adisakwattana P."/>
            <person name="Gasser R.B."/>
            <person name="Hernandez-Gonzalez A."/>
            <person name="Young N.D."/>
            <person name="Perteguer M.J."/>
        </authorList>
    </citation>
    <scope>NUCLEOTIDE SEQUENCE [LARGE SCALE GENOMIC DNA]</scope>
    <source>
        <strain evidence="13">AL3</strain>
        <tissue evidence="13">Liver</tissue>
    </source>
</reference>
<evidence type="ECO:0008006" key="15">
    <source>
        <dbReference type="Google" id="ProtNLM"/>
    </source>
</evidence>
<keyword evidence="4 12" id="KW-0812">Transmembrane</keyword>
<feature type="transmembrane region" description="Helical" evidence="12">
    <location>
        <begin position="158"/>
        <end position="177"/>
    </location>
</feature>
<evidence type="ECO:0000256" key="6">
    <source>
        <dbReference type="ARBA" id="ARBA00022792"/>
    </source>
</evidence>
<dbReference type="GO" id="GO:0046872">
    <property type="term" value="F:metal ion binding"/>
    <property type="evidence" value="ECO:0007669"/>
    <property type="project" value="UniProtKB-KW"/>
</dbReference>
<evidence type="ECO:0000256" key="9">
    <source>
        <dbReference type="ARBA" id="ARBA00023004"/>
    </source>
</evidence>
<keyword evidence="14" id="KW-1185">Reference proteome</keyword>
<dbReference type="Pfam" id="PF01127">
    <property type="entry name" value="Sdh_cyt"/>
    <property type="match status" value="1"/>
</dbReference>
<evidence type="ECO:0000256" key="2">
    <source>
        <dbReference type="ARBA" id="ARBA00005163"/>
    </source>
</evidence>
<evidence type="ECO:0000256" key="12">
    <source>
        <dbReference type="SAM" id="Phobius"/>
    </source>
</evidence>
<keyword evidence="9" id="KW-0408">Iron</keyword>
<evidence type="ECO:0000256" key="8">
    <source>
        <dbReference type="ARBA" id="ARBA00022989"/>
    </source>
</evidence>
<feature type="transmembrane region" description="Helical" evidence="12">
    <location>
        <begin position="116"/>
        <end position="137"/>
    </location>
</feature>
<evidence type="ECO:0000256" key="3">
    <source>
        <dbReference type="ARBA" id="ARBA00022617"/>
    </source>
</evidence>